<dbReference type="SUPFAM" id="SSF48008">
    <property type="entry name" value="GntR ligand-binding domain-like"/>
    <property type="match status" value="1"/>
</dbReference>
<evidence type="ECO:0000256" key="1">
    <source>
        <dbReference type="ARBA" id="ARBA00023015"/>
    </source>
</evidence>
<reference evidence="7" key="1">
    <citation type="submission" date="2016-10" db="EMBL/GenBank/DDBJ databases">
        <authorList>
            <person name="Varghese N."/>
            <person name="Submissions S."/>
        </authorList>
    </citation>
    <scope>NUCLEOTIDE SEQUENCE [LARGE SCALE GENOMIC DNA]</scope>
    <source>
        <strain evidence="7">DSM 40318</strain>
    </source>
</reference>
<evidence type="ECO:0000259" key="5">
    <source>
        <dbReference type="PROSITE" id="PS50949"/>
    </source>
</evidence>
<evidence type="ECO:0000256" key="2">
    <source>
        <dbReference type="ARBA" id="ARBA00023125"/>
    </source>
</evidence>
<dbReference type="AlphaFoldDB" id="A0A1H4IAQ7"/>
<keyword evidence="3" id="KW-0804">Transcription</keyword>
<dbReference type="SMART" id="SM00345">
    <property type="entry name" value="HTH_GNTR"/>
    <property type="match status" value="1"/>
</dbReference>
<name>A0A1H4IAQ7_STRMJ</name>
<dbReference type="GO" id="GO:0003677">
    <property type="term" value="F:DNA binding"/>
    <property type="evidence" value="ECO:0007669"/>
    <property type="project" value="UniProtKB-KW"/>
</dbReference>
<feature type="domain" description="HTH gntR-type" evidence="5">
    <location>
        <begin position="32"/>
        <end position="99"/>
    </location>
</feature>
<dbReference type="Proteomes" id="UP000198609">
    <property type="component" value="Unassembled WGS sequence"/>
</dbReference>
<feature type="compositionally biased region" description="Basic and acidic residues" evidence="4">
    <location>
        <begin position="9"/>
        <end position="25"/>
    </location>
</feature>
<gene>
    <name evidence="6" type="ORF">SAMN04490356_0215</name>
</gene>
<dbReference type="InterPro" id="IPR000524">
    <property type="entry name" value="Tscrpt_reg_HTH_GntR"/>
</dbReference>
<evidence type="ECO:0000313" key="6">
    <source>
        <dbReference type="EMBL" id="SEB30418.1"/>
    </source>
</evidence>
<dbReference type="EMBL" id="FNST01000001">
    <property type="protein sequence ID" value="SEB30418.1"/>
    <property type="molecule type" value="Genomic_DNA"/>
</dbReference>
<dbReference type="InterPro" id="IPR036388">
    <property type="entry name" value="WH-like_DNA-bd_sf"/>
</dbReference>
<dbReference type="GO" id="GO:0003700">
    <property type="term" value="F:DNA-binding transcription factor activity"/>
    <property type="evidence" value="ECO:0007669"/>
    <property type="project" value="InterPro"/>
</dbReference>
<dbReference type="PANTHER" id="PTHR43537">
    <property type="entry name" value="TRANSCRIPTIONAL REGULATOR, GNTR FAMILY"/>
    <property type="match status" value="1"/>
</dbReference>
<dbReference type="PRINTS" id="PR00035">
    <property type="entry name" value="HTHGNTR"/>
</dbReference>
<dbReference type="Pfam" id="PF00392">
    <property type="entry name" value="GntR"/>
    <property type="match status" value="1"/>
</dbReference>
<dbReference type="SUPFAM" id="SSF46785">
    <property type="entry name" value="Winged helix' DNA-binding domain"/>
    <property type="match status" value="1"/>
</dbReference>
<dbReference type="PROSITE" id="PS50949">
    <property type="entry name" value="HTH_GNTR"/>
    <property type="match status" value="1"/>
</dbReference>
<dbReference type="Gene3D" id="1.10.10.10">
    <property type="entry name" value="Winged helix-like DNA-binding domain superfamily/Winged helix DNA-binding domain"/>
    <property type="match status" value="1"/>
</dbReference>
<dbReference type="InterPro" id="IPR008920">
    <property type="entry name" value="TF_FadR/GntR_C"/>
</dbReference>
<dbReference type="InterPro" id="IPR036390">
    <property type="entry name" value="WH_DNA-bd_sf"/>
</dbReference>
<protein>
    <submittedName>
        <fullName evidence="6">DNA-binding transcriptional regulator, GntR family</fullName>
    </submittedName>
</protein>
<dbReference type="PANTHER" id="PTHR43537:SF45">
    <property type="entry name" value="GNTR FAMILY REGULATORY PROTEIN"/>
    <property type="match status" value="1"/>
</dbReference>
<keyword evidence="1" id="KW-0805">Transcription regulation</keyword>
<proteinExistence type="predicted"/>
<dbReference type="SMART" id="SM00895">
    <property type="entry name" value="FCD"/>
    <property type="match status" value="1"/>
</dbReference>
<evidence type="ECO:0000313" key="7">
    <source>
        <dbReference type="Proteomes" id="UP000198609"/>
    </source>
</evidence>
<accession>A0A1H4IAQ7</accession>
<evidence type="ECO:0000256" key="4">
    <source>
        <dbReference type="SAM" id="MobiDB-lite"/>
    </source>
</evidence>
<dbReference type="CDD" id="cd07377">
    <property type="entry name" value="WHTH_GntR"/>
    <property type="match status" value="1"/>
</dbReference>
<dbReference type="Gene3D" id="1.20.120.530">
    <property type="entry name" value="GntR ligand-binding domain-like"/>
    <property type="match status" value="1"/>
</dbReference>
<keyword evidence="7" id="KW-1185">Reference proteome</keyword>
<evidence type="ECO:0000256" key="3">
    <source>
        <dbReference type="ARBA" id="ARBA00023163"/>
    </source>
</evidence>
<keyword evidence="2 6" id="KW-0238">DNA-binding</keyword>
<organism evidence="6 7">
    <name type="scientific">Streptomyces melanosporofaciens</name>
    <dbReference type="NCBI Taxonomy" id="67327"/>
    <lineage>
        <taxon>Bacteria</taxon>
        <taxon>Bacillati</taxon>
        <taxon>Actinomycetota</taxon>
        <taxon>Actinomycetes</taxon>
        <taxon>Kitasatosporales</taxon>
        <taxon>Streptomycetaceae</taxon>
        <taxon>Streptomyces</taxon>
        <taxon>Streptomyces violaceusniger group</taxon>
    </lineage>
</organism>
<dbReference type="InterPro" id="IPR011711">
    <property type="entry name" value="GntR_C"/>
</dbReference>
<feature type="region of interest" description="Disordered" evidence="4">
    <location>
        <begin position="1"/>
        <end position="31"/>
    </location>
</feature>
<dbReference type="Pfam" id="PF07729">
    <property type="entry name" value="FCD"/>
    <property type="match status" value="1"/>
</dbReference>
<sequence length="245" mass="27140">MEGLGDAPSPRRERSASTGRSRDGGSGRVARRNLSGEVVDRIRALIFDGTLKAGQRVPQDTIARDLGVSRLPVREALISLEAEGLVVSEPHRGTYVVPILQEDIADHYRVYGMAQGLAARRAATRITEPTMARLKQLHELMRKTEDESELHSLNWEFHALINQTGGSRRLLSVLRQLARNLPREVYEVAPGADPEASRDHQELIEALEAADGARADTLSRQHMAREADYVIAKLKRDGILADDLD</sequence>